<dbReference type="GeneID" id="19460195"/>
<keyword evidence="2" id="KW-1185">Reference proteome</keyword>
<dbReference type="AlphaFoldDB" id="S3CU88"/>
<dbReference type="HOGENOM" id="CLU_809044_0_0_1"/>
<dbReference type="EMBL" id="KE145367">
    <property type="protein sequence ID" value="EPE29977.1"/>
    <property type="molecule type" value="Genomic_DNA"/>
</dbReference>
<sequence length="343" mass="39975">MCEPCFNAISTRSRLDFRRPKCPYCRVRMKKAIRVETGRRYALEFVRDHLVGGYRNDREDKSSGLVGFREAEASWVVLEKKTKIEIRQNLDEDVTETKMTYTVSKKVKKGTIQEKLGGTTVPTTICTAQKFDTHEKDISKILQTAHKYFRGTTGTKKILDPKLTFDWFRTYSPDGISQYRSLDKRIRTTIRQHLDIDNAPTAGFDSTESARWVTRIREHYNRSSRRISIEPFIESPLADWEIKRGVWIQLQMSIAACRPEIAADTFSEFLRAREVIVRITGVAESPEVDIQEAYARKYGRLTSLSRSGLLLLDRVLNRPLEFFRDWDKSAWYRGLAVMQRQPW</sequence>
<name>S3CU88_GLAL2</name>
<gene>
    <name evidence="1" type="ORF">GLAREA_01137</name>
</gene>
<reference evidence="1 2" key="1">
    <citation type="journal article" date="2013" name="BMC Genomics">
        <title>Genomics-driven discovery of the pneumocandin biosynthetic gene cluster in the fungus Glarea lozoyensis.</title>
        <authorList>
            <person name="Chen L."/>
            <person name="Yue Q."/>
            <person name="Zhang X."/>
            <person name="Xiang M."/>
            <person name="Wang C."/>
            <person name="Li S."/>
            <person name="Che Y."/>
            <person name="Ortiz-Lopez F.J."/>
            <person name="Bills G.F."/>
            <person name="Liu X."/>
            <person name="An Z."/>
        </authorList>
    </citation>
    <scope>NUCLEOTIDE SEQUENCE [LARGE SCALE GENOMIC DNA]</scope>
    <source>
        <strain evidence="2">ATCC 20868 / MF5171</strain>
    </source>
</reference>
<accession>S3CU88</accession>
<dbReference type="RefSeq" id="XP_008084086.1">
    <property type="nucleotide sequence ID" value="XM_008085895.1"/>
</dbReference>
<evidence type="ECO:0000313" key="1">
    <source>
        <dbReference type="EMBL" id="EPE29977.1"/>
    </source>
</evidence>
<proteinExistence type="predicted"/>
<organism evidence="1 2">
    <name type="scientific">Glarea lozoyensis (strain ATCC 20868 / MF5171)</name>
    <dbReference type="NCBI Taxonomy" id="1116229"/>
    <lineage>
        <taxon>Eukaryota</taxon>
        <taxon>Fungi</taxon>
        <taxon>Dikarya</taxon>
        <taxon>Ascomycota</taxon>
        <taxon>Pezizomycotina</taxon>
        <taxon>Leotiomycetes</taxon>
        <taxon>Helotiales</taxon>
        <taxon>Helotiaceae</taxon>
        <taxon>Glarea</taxon>
    </lineage>
</organism>
<evidence type="ECO:0000313" key="2">
    <source>
        <dbReference type="Proteomes" id="UP000016922"/>
    </source>
</evidence>
<protein>
    <submittedName>
        <fullName evidence="1">Uncharacterized protein</fullName>
    </submittedName>
</protein>
<dbReference type="Proteomes" id="UP000016922">
    <property type="component" value="Unassembled WGS sequence"/>
</dbReference>
<dbReference type="KEGG" id="glz:GLAREA_01137"/>